<dbReference type="GO" id="GO:0042601">
    <property type="term" value="C:endospore-forming forespore"/>
    <property type="evidence" value="ECO:0007669"/>
    <property type="project" value="TreeGrafter"/>
</dbReference>
<evidence type="ECO:0000313" key="1">
    <source>
        <dbReference type="EMBL" id="MRH42954.1"/>
    </source>
</evidence>
<dbReference type="Proteomes" id="UP000799092">
    <property type="component" value="Unassembled WGS sequence"/>
</dbReference>
<dbReference type="InterPro" id="IPR047175">
    <property type="entry name" value="CotS-like"/>
</dbReference>
<comment type="caution">
    <text evidence="1">The sequence shown here is derived from an EMBL/GenBank/DDBJ whole genome shotgun (WGS) entry which is preliminary data.</text>
</comment>
<protein>
    <recommendedName>
        <fullName evidence="3">Spore coat protein YsxE</fullName>
    </recommendedName>
</protein>
<dbReference type="PANTHER" id="PTHR39179">
    <property type="entry name" value="SPORE COAT PROTEIN I"/>
    <property type="match status" value="1"/>
</dbReference>
<dbReference type="PANTHER" id="PTHR39179:SF3">
    <property type="entry name" value="COTS-RELATED PROTEIN"/>
    <property type="match status" value="1"/>
</dbReference>
<proteinExistence type="predicted"/>
<dbReference type="EMBL" id="WJNG01000007">
    <property type="protein sequence ID" value="MRH42954.1"/>
    <property type="molecule type" value="Genomic_DNA"/>
</dbReference>
<evidence type="ECO:0008006" key="3">
    <source>
        <dbReference type="Google" id="ProtNLM"/>
    </source>
</evidence>
<dbReference type="Gene3D" id="3.90.1200.10">
    <property type="match status" value="1"/>
</dbReference>
<organism evidence="1 2">
    <name type="scientific">Aquibacillus halophilus</name>
    <dbReference type="NCBI Taxonomy" id="930132"/>
    <lineage>
        <taxon>Bacteria</taxon>
        <taxon>Bacillati</taxon>
        <taxon>Bacillota</taxon>
        <taxon>Bacilli</taxon>
        <taxon>Bacillales</taxon>
        <taxon>Bacillaceae</taxon>
        <taxon>Aquibacillus</taxon>
    </lineage>
</organism>
<dbReference type="AlphaFoldDB" id="A0A6A8DBP2"/>
<dbReference type="SUPFAM" id="SSF56112">
    <property type="entry name" value="Protein kinase-like (PK-like)"/>
    <property type="match status" value="1"/>
</dbReference>
<dbReference type="InterPro" id="IPR011009">
    <property type="entry name" value="Kinase-like_dom_sf"/>
</dbReference>
<evidence type="ECO:0000313" key="2">
    <source>
        <dbReference type="Proteomes" id="UP000799092"/>
    </source>
</evidence>
<keyword evidence="2" id="KW-1185">Reference proteome</keyword>
<dbReference type="RefSeq" id="WP_153736598.1">
    <property type="nucleotide sequence ID" value="NZ_WJNG01000007.1"/>
</dbReference>
<gene>
    <name evidence="1" type="ORF">GH741_09680</name>
</gene>
<accession>A0A6A8DBP2</accession>
<dbReference type="Gene3D" id="3.30.200.20">
    <property type="entry name" value="Phosphorylase Kinase, domain 1"/>
    <property type="match status" value="1"/>
</dbReference>
<sequence>MTNVRRILEAYQIVPTEITEISNRLYKIQSHNYSFALKRSSLNENSIDNWKNVYHLSNEHHLTSILPVYMTVKGDIVHKYNNEIYYLTPWKERRQSDEPKYEVESLYQTIGSIHHKTKKEISLRTDQVEQLIPQEKERVATYKGKLTSFVEKFERRRYMSPFELRVCMQYRDLEQVFKNIDYWYDYYLEDLIKDGVSYSSLCHGNLRSSHQVYHNGTTYLINWEHSFHGNSIRDLAIYFFHELRYHDSYLEHLANSFPIYEQYNPLLQSERSLLAIYLINPYSYLNLIESYDQNRLKSVHPFQVRLLEHGYRRLMQGLTFQNSLHETRQKIIEQQQESES</sequence>
<name>A0A6A8DBP2_9BACI</name>
<reference evidence="1" key="1">
    <citation type="submission" date="2019-11" db="EMBL/GenBank/DDBJ databases">
        <authorList>
            <person name="Li J."/>
        </authorList>
    </citation>
    <scope>NUCLEOTIDE SEQUENCE</scope>
    <source>
        <strain evidence="1">B6B</strain>
    </source>
</reference>
<dbReference type="OrthoDB" id="2379727at2"/>